<proteinExistence type="predicted"/>
<protein>
    <recommendedName>
        <fullName evidence="3">Secreted protein</fullName>
    </recommendedName>
</protein>
<name>A0AAV4H287_9GAST</name>
<dbReference type="EMBL" id="BMAT01012409">
    <property type="protein sequence ID" value="GFR91784.1"/>
    <property type="molecule type" value="Genomic_DNA"/>
</dbReference>
<keyword evidence="2" id="KW-1185">Reference proteome</keyword>
<sequence length="107" mass="11695">MVAKSSAAAARTTSTSSLCQQLTSATLLLVGLSASDISILCSVPRVRWCRSLNHKFPKRISTRSNFFSTNPAHPSRLLTQSTRACPPLTHFSPLPLLQYCVSHPLTR</sequence>
<accession>A0AAV4H287</accession>
<dbReference type="Proteomes" id="UP000762676">
    <property type="component" value="Unassembled WGS sequence"/>
</dbReference>
<comment type="caution">
    <text evidence="1">The sequence shown here is derived from an EMBL/GenBank/DDBJ whole genome shotgun (WGS) entry which is preliminary data.</text>
</comment>
<organism evidence="1 2">
    <name type="scientific">Elysia marginata</name>
    <dbReference type="NCBI Taxonomy" id="1093978"/>
    <lineage>
        <taxon>Eukaryota</taxon>
        <taxon>Metazoa</taxon>
        <taxon>Spiralia</taxon>
        <taxon>Lophotrochozoa</taxon>
        <taxon>Mollusca</taxon>
        <taxon>Gastropoda</taxon>
        <taxon>Heterobranchia</taxon>
        <taxon>Euthyneura</taxon>
        <taxon>Panpulmonata</taxon>
        <taxon>Sacoglossa</taxon>
        <taxon>Placobranchoidea</taxon>
        <taxon>Plakobranchidae</taxon>
        <taxon>Elysia</taxon>
    </lineage>
</organism>
<evidence type="ECO:0000313" key="1">
    <source>
        <dbReference type="EMBL" id="GFR91784.1"/>
    </source>
</evidence>
<dbReference type="AlphaFoldDB" id="A0AAV4H287"/>
<reference evidence="1 2" key="1">
    <citation type="journal article" date="2021" name="Elife">
        <title>Chloroplast acquisition without the gene transfer in kleptoplastic sea slugs, Plakobranchus ocellatus.</title>
        <authorList>
            <person name="Maeda T."/>
            <person name="Takahashi S."/>
            <person name="Yoshida T."/>
            <person name="Shimamura S."/>
            <person name="Takaki Y."/>
            <person name="Nagai Y."/>
            <person name="Toyoda A."/>
            <person name="Suzuki Y."/>
            <person name="Arimoto A."/>
            <person name="Ishii H."/>
            <person name="Satoh N."/>
            <person name="Nishiyama T."/>
            <person name="Hasebe M."/>
            <person name="Maruyama T."/>
            <person name="Minagawa J."/>
            <person name="Obokata J."/>
            <person name="Shigenobu S."/>
        </authorList>
    </citation>
    <scope>NUCLEOTIDE SEQUENCE [LARGE SCALE GENOMIC DNA]</scope>
</reference>
<gene>
    <name evidence="1" type="ORF">ElyMa_006184300</name>
</gene>
<evidence type="ECO:0008006" key="3">
    <source>
        <dbReference type="Google" id="ProtNLM"/>
    </source>
</evidence>
<evidence type="ECO:0000313" key="2">
    <source>
        <dbReference type="Proteomes" id="UP000762676"/>
    </source>
</evidence>